<sequence length="716" mass="79645">MVLLHTFFRVIMIGILATFLLEDNPVQAQTWQSLNGPLESNISKIIVQGDSIFVVSHELDGFFKKHKDADQWLFVHFSVSYGSSAPEMFNSLEVKSDGTYFAGLPGGAVPVKTNEIDYFYTSDDFGESWKPMGDGLGYCSGGIYPGVNAIIISRKGSLIVDCGYSIYKYSDEEQIFKETSENLTISSNPVFSFYEFEDTLAAGRATGIEYSTDDGDSWTTSSFDSVEVFDFEFMSGKWFAGTNAGLYSSNSITGAFKKVNELPELEVYALYRYKDHLFVGTGSGAFRINPMDASVRAIFNDSHDGAIKALNSVEDMLLLGTEEGLYECSTGEENCTLTGVPNAGIRTINFQGEDTLWVGTRTGVHRYFKQTGQWDSSFVPIRGTTLRGNIIPLSDNRFYSFGRNYFYSCSMVNSRCDSTQVDPGNTIFDVKKNTEGDLFLATRRRVFKSINKGENWELIYSSPEGQNFSLNTFSDSLLFINSDAIKYNLIDNSYESIDKTVSLVTQDGILYSSSNGIHKSTDFGETWTTIFRSSDISNQDLGGIKFLLNNEDENKLYAITTEGAVFVSENQGEWGVNKEMYPVYTESVAIGPGGTLYLGTSTAGVFSNTKPLNPPITISNEEKAKGSIPRQFNLKQNYPNPFNPTTMVPYELSQAVEVRISLYNIFGQKVREYNLGLQQPGAYQHPVEMNQQASGVYLLKMQAGEHSDVVKISFIK</sequence>
<keyword evidence="3" id="KW-1185">Reference proteome</keyword>
<gene>
    <name evidence="2" type="ORF">SAMN06265219_11542</name>
</gene>
<evidence type="ECO:0000313" key="3">
    <source>
        <dbReference type="Proteomes" id="UP000317557"/>
    </source>
</evidence>
<dbReference type="RefSeq" id="WP_142455609.1">
    <property type="nucleotide sequence ID" value="NZ_FXTP01000015.1"/>
</dbReference>
<evidence type="ECO:0000313" key="2">
    <source>
        <dbReference type="EMBL" id="SMO91150.1"/>
    </source>
</evidence>
<feature type="domain" description="Secretion system C-terminal sorting" evidence="1">
    <location>
        <begin position="638"/>
        <end position="712"/>
    </location>
</feature>
<dbReference type="Pfam" id="PF18962">
    <property type="entry name" value="Por_Secre_tail"/>
    <property type="match status" value="1"/>
</dbReference>
<dbReference type="EMBL" id="FXTP01000015">
    <property type="protein sequence ID" value="SMO91150.1"/>
    <property type="molecule type" value="Genomic_DNA"/>
</dbReference>
<dbReference type="SUPFAM" id="SSF50939">
    <property type="entry name" value="Sialidases"/>
    <property type="match status" value="1"/>
</dbReference>
<evidence type="ECO:0000259" key="1">
    <source>
        <dbReference type="Pfam" id="PF18962"/>
    </source>
</evidence>
<proteinExistence type="predicted"/>
<dbReference type="Gene3D" id="2.130.10.10">
    <property type="entry name" value="YVTN repeat-like/Quinoprotein amine dehydrogenase"/>
    <property type="match status" value="3"/>
</dbReference>
<protein>
    <submittedName>
        <fullName evidence="2">Por secretion system C-terminal sorting domain-containing protein</fullName>
    </submittedName>
</protein>
<name>A0A521F6M4_9BACT</name>
<dbReference type="Proteomes" id="UP000317557">
    <property type="component" value="Unassembled WGS sequence"/>
</dbReference>
<dbReference type="OrthoDB" id="9808953at2"/>
<dbReference type="InterPro" id="IPR015943">
    <property type="entry name" value="WD40/YVTN_repeat-like_dom_sf"/>
</dbReference>
<dbReference type="InterPro" id="IPR036278">
    <property type="entry name" value="Sialidase_sf"/>
</dbReference>
<organism evidence="2 3">
    <name type="scientific">Gracilimonas mengyeensis</name>
    <dbReference type="NCBI Taxonomy" id="1302730"/>
    <lineage>
        <taxon>Bacteria</taxon>
        <taxon>Pseudomonadati</taxon>
        <taxon>Balneolota</taxon>
        <taxon>Balneolia</taxon>
        <taxon>Balneolales</taxon>
        <taxon>Balneolaceae</taxon>
        <taxon>Gracilimonas</taxon>
    </lineage>
</organism>
<dbReference type="AlphaFoldDB" id="A0A521F6M4"/>
<reference evidence="2 3" key="1">
    <citation type="submission" date="2017-05" db="EMBL/GenBank/DDBJ databases">
        <authorList>
            <person name="Varghese N."/>
            <person name="Submissions S."/>
        </authorList>
    </citation>
    <scope>NUCLEOTIDE SEQUENCE [LARGE SCALE GENOMIC DNA]</scope>
    <source>
        <strain evidence="2 3">DSM 21985</strain>
    </source>
</reference>
<accession>A0A521F6M4</accession>
<dbReference type="InterPro" id="IPR026444">
    <property type="entry name" value="Secre_tail"/>
</dbReference>
<dbReference type="SUPFAM" id="SSF110296">
    <property type="entry name" value="Oligoxyloglucan reducing end-specific cellobiohydrolase"/>
    <property type="match status" value="1"/>
</dbReference>
<dbReference type="NCBIfam" id="TIGR04183">
    <property type="entry name" value="Por_Secre_tail"/>
    <property type="match status" value="1"/>
</dbReference>